<dbReference type="InterPro" id="IPR001437">
    <property type="entry name" value="Tscrpt_elong_fac_GreA/B_C"/>
</dbReference>
<dbReference type="InterPro" id="IPR036953">
    <property type="entry name" value="GreA/GreB_C_sf"/>
</dbReference>
<reference evidence="2 3" key="1">
    <citation type="journal article" date="2014" name="Antimicrob. Agents Chemother.">
        <title>Triclosan can select for an AdeIJK-overexpressing mutant of Acinetobacter baumannii ATCC 17978 that displays reduced susceptibility to multiple antibiotics.</title>
        <authorList>
            <person name="Fernando D.M."/>
            <person name="Xu W."/>
            <person name="Loewen P.C."/>
            <person name="Zhanel G.G."/>
            <person name="Kumar A."/>
        </authorList>
    </citation>
    <scope>NUCLEOTIDE SEQUENCE [LARGE SCALE GENOMIC DNA]</scope>
    <source>
        <strain evidence="3">ATCC 17978</strain>
    </source>
</reference>
<dbReference type="InterPro" id="IPR011990">
    <property type="entry name" value="TPR-like_helical_dom_sf"/>
</dbReference>
<dbReference type="Gene3D" id="3.10.50.30">
    <property type="entry name" value="Transcription elongation factor, GreA/GreB, C-terminal domain"/>
    <property type="match status" value="1"/>
</dbReference>
<dbReference type="Gene3D" id="1.25.40.10">
    <property type="entry name" value="Tetratricopeptide repeat domain"/>
    <property type="match status" value="1"/>
</dbReference>
<gene>
    <name evidence="2" type="ORF">AUO97_03535</name>
</gene>
<dbReference type="GO" id="GO:0032784">
    <property type="term" value="P:regulation of DNA-templated transcription elongation"/>
    <property type="evidence" value="ECO:0007669"/>
    <property type="project" value="InterPro"/>
</dbReference>
<dbReference type="EMBL" id="CP018664">
    <property type="protein sequence ID" value="APP29939.1"/>
    <property type="molecule type" value="Genomic_DNA"/>
</dbReference>
<evidence type="ECO:0000313" key="3">
    <source>
        <dbReference type="Proteomes" id="UP000072389"/>
    </source>
</evidence>
<dbReference type="Pfam" id="PF01272">
    <property type="entry name" value="GreA_GreB"/>
    <property type="match status" value="1"/>
</dbReference>
<name>A0A1L5TL11_ACIBA</name>
<feature type="domain" description="Transcription elongation factor GreA/GreB C-terminal" evidence="1">
    <location>
        <begin position="714"/>
        <end position="782"/>
    </location>
</feature>
<dbReference type="GO" id="GO:0003677">
    <property type="term" value="F:DNA binding"/>
    <property type="evidence" value="ECO:0007669"/>
    <property type="project" value="InterPro"/>
</dbReference>
<evidence type="ECO:0000259" key="1">
    <source>
        <dbReference type="Pfam" id="PF01272"/>
    </source>
</evidence>
<protein>
    <recommendedName>
        <fullName evidence="1">Transcription elongation factor GreA/GreB C-terminal domain-containing protein</fullName>
    </recommendedName>
</protein>
<evidence type="ECO:0000313" key="2">
    <source>
        <dbReference type="EMBL" id="APP29939.1"/>
    </source>
</evidence>
<organism evidence="2 3">
    <name type="scientific">Acinetobacter baumannii</name>
    <dbReference type="NCBI Taxonomy" id="470"/>
    <lineage>
        <taxon>Bacteria</taxon>
        <taxon>Pseudomonadati</taxon>
        <taxon>Pseudomonadota</taxon>
        <taxon>Gammaproteobacteria</taxon>
        <taxon>Moraxellales</taxon>
        <taxon>Moraxellaceae</taxon>
        <taxon>Acinetobacter</taxon>
        <taxon>Acinetobacter calcoaceticus/baumannii complex</taxon>
    </lineage>
</organism>
<dbReference type="AlphaFoldDB" id="A0A1L5TL11"/>
<sequence>MYGRRGQKQYGLDILIHENDHFDQNSRIGIQCKHVNKLTYDGLSGDSILKEVAKADSGIQKIKLLVIATTKESDVSLQNSVSNLSDERVKKGLFPIIIMSWNDISNYINKDQDLLKYYLTDNKIINAFYKNIENNIKYEKFQEALEQLKNNTFTDSFNISEIYKQLLLKAFCYYNLEDKSQFNNVLNKLEEYEWLDEKYIYLKILQLKEKNHQLALDKLKNELELRPESLYLLTLDAYFKIFDKETNIEIDQINPSIQNTVKVKKFFMMKYSQSDKNIEKVNDIYNTLDASDKKIPSIYLTYITSKLNNYYFSKTELSKEELIQAIKILEPYQQKFWEIEIPAFKKLAITILAATYFHLEYFDKIIILYQFIIHTQILIDNQAINIFLETSYKKNRDDLFIELCNKYFHLLENEKKIEILEKLIQLKKFDFVERELSTLEIDIEPKQYLKSLLWVNKLDEIDFLTKISEENALSFSSPISLIVIAQKLKNDIKNIELFESFNQKIKDLVDKNQDDEYYSLYFFQTNQYSDAIKYLEKLYQKHQDSKFSFYLFESYIKVKNFKKAKYLFEKHKNSFLSFDNFIDLCHEMAKETLDWSLCEDLISEYENEYSTQGWLWALKIIITKNLSSSLQFQRLIRDIPENLEGPPNTICLIAVQEVNANFYAKAKNRIKHLWRKNLNDVSVEAEIFKVLNSFINLKVSEKHPFFEEELTNAQIGTAITYKLKNMTETKIIDFDESLPRDNEFISYESELAKNLIGKKVGDKFTIQGTFGFENEYEITEITPILLYLWRKFLNKSGQADNPFNFATSFNVGSKDEGITDLLSKISTITKKRTESIEYNIKIYQEHPLTIGGLAKQLNIDLVQLVYEWHYGNYTLLRTIDERYISEEIERENFFKNRSSVKKVVLDAFTLIELFYFDSFFIVEEFEEVYLSTNTYQLLIYLQEKYKDESQNLNIQGRMGFNNNSPIFINHDQNYINNIYSDISSIIHHIEKNTNFLIEHAYGDGNINELNLIIDNFITTEENSCLRLSKELNIPLISFDARLRALANQLKIQTINMDDLVMLSEYKNNFFAENRFIKSRTISNSYLNSRNLQNFFLSDFKNFYSFLHVFFKEISSFSNEEAIHYYINMLKKISGDKISIVLEAVNHINMIFFSFMFHQKKENFDLIILRELLSPYMQPTIINMSSFTNYLDEILIVDINKITLNLALEKPTILLKS</sequence>
<proteinExistence type="predicted"/>
<accession>A0A1L5TL11</accession>
<dbReference type="Proteomes" id="UP000072389">
    <property type="component" value="Chromosome"/>
</dbReference>